<dbReference type="PANTHER" id="PTHR35796:SF3">
    <property type="entry name" value="BHLH DOMAIN-CONTAINING PROTEIN"/>
    <property type="match status" value="1"/>
</dbReference>
<name>A0A8K1CS02_PYTOL</name>
<evidence type="ECO:0000256" key="1">
    <source>
        <dbReference type="SAM" id="MobiDB-lite"/>
    </source>
</evidence>
<dbReference type="EMBL" id="SPLM01000003">
    <property type="protein sequence ID" value="TMW67893.1"/>
    <property type="molecule type" value="Genomic_DNA"/>
</dbReference>
<proteinExistence type="predicted"/>
<feature type="region of interest" description="Disordered" evidence="1">
    <location>
        <begin position="36"/>
        <end position="74"/>
    </location>
</feature>
<keyword evidence="3" id="KW-1185">Reference proteome</keyword>
<sequence length="437" mass="49681">MELAADAATLDEIVAFLGEYDASELVDLPLTDVVDTNEGATSSSSSSGDGGEPIKPKRSVQKTLNSNRARERKKRELLQLQKEAEVLDRQLVTLLQAKATRTSGAAQENAYHSLAVHRERMRAWKDMALRVYRRRRMAEAENIRLKELVVEQREVLRGLQRVLQRQLTHSKVQSSDMIPQSMPPMEGLEDPRAMMQMLAELLSGLKIAYNTTDSWLTTTCSMRAAGLQNDAKFVALSSTQFVIEVVDVRFFPFDLHRVAEAYWAMGVNYHCREFDIFREDTEVEGRETIFREQVIQDDEAGGRVRLRKHASVQRFIEKNRVVILNASRYRSVQVLQEELSGITCSEYHWNVFQAPDADTQDASLWTSTVRVTLDIHHGHTLPTEEILILNDYFSAKLKRDCDAVVTLMEDYLLQSPHSRKRGHEGPAEDSAIFVSIG</sequence>
<dbReference type="PANTHER" id="PTHR35796">
    <property type="entry name" value="HYPOTHETICAL CYTOSOLIC PROTEIN"/>
    <property type="match status" value="1"/>
</dbReference>
<evidence type="ECO:0008006" key="4">
    <source>
        <dbReference type="Google" id="ProtNLM"/>
    </source>
</evidence>
<dbReference type="AlphaFoldDB" id="A0A8K1CS02"/>
<dbReference type="OrthoDB" id="124765at2759"/>
<comment type="caution">
    <text evidence="2">The sequence shown here is derived from an EMBL/GenBank/DDBJ whole genome shotgun (WGS) entry which is preliminary data.</text>
</comment>
<evidence type="ECO:0000313" key="2">
    <source>
        <dbReference type="EMBL" id="TMW67893.1"/>
    </source>
</evidence>
<organism evidence="2 3">
    <name type="scientific">Pythium oligandrum</name>
    <name type="common">Mycoparasitic fungus</name>
    <dbReference type="NCBI Taxonomy" id="41045"/>
    <lineage>
        <taxon>Eukaryota</taxon>
        <taxon>Sar</taxon>
        <taxon>Stramenopiles</taxon>
        <taxon>Oomycota</taxon>
        <taxon>Peronosporomycetes</taxon>
        <taxon>Pythiales</taxon>
        <taxon>Pythiaceae</taxon>
        <taxon>Pythium</taxon>
    </lineage>
</organism>
<reference evidence="2" key="1">
    <citation type="submission" date="2019-03" db="EMBL/GenBank/DDBJ databases">
        <title>Long read genome sequence of the mycoparasitic Pythium oligandrum ATCC 38472 isolated from sugarbeet rhizosphere.</title>
        <authorList>
            <person name="Gaulin E."/>
        </authorList>
    </citation>
    <scope>NUCLEOTIDE SEQUENCE</scope>
    <source>
        <strain evidence="2">ATCC 38472_TT</strain>
    </source>
</reference>
<accession>A0A8K1CS02</accession>
<evidence type="ECO:0000313" key="3">
    <source>
        <dbReference type="Proteomes" id="UP000794436"/>
    </source>
</evidence>
<protein>
    <recommendedName>
        <fullName evidence="4">BZIP domain-containing protein</fullName>
    </recommendedName>
</protein>
<dbReference type="Proteomes" id="UP000794436">
    <property type="component" value="Unassembled WGS sequence"/>
</dbReference>
<gene>
    <name evidence="2" type="ORF">Poli38472_007565</name>
</gene>